<protein>
    <submittedName>
        <fullName evidence="2">Uncharacterized protein</fullName>
    </submittedName>
</protein>
<evidence type="ECO:0000313" key="2">
    <source>
        <dbReference type="EMBL" id="CAA9345227.1"/>
    </source>
</evidence>
<feature type="region of interest" description="Disordered" evidence="1">
    <location>
        <begin position="41"/>
        <end position="82"/>
    </location>
</feature>
<reference evidence="2" key="1">
    <citation type="submission" date="2020-02" db="EMBL/GenBank/DDBJ databases">
        <authorList>
            <person name="Meier V. D."/>
        </authorList>
    </citation>
    <scope>NUCLEOTIDE SEQUENCE</scope>
    <source>
        <strain evidence="2">AVDCRST_MAG71</strain>
    </source>
</reference>
<feature type="non-terminal residue" evidence="2">
    <location>
        <position position="1"/>
    </location>
</feature>
<feature type="non-terminal residue" evidence="2">
    <location>
        <position position="82"/>
    </location>
</feature>
<organism evidence="2">
    <name type="scientific">uncultured Lysobacter sp</name>
    <dbReference type="NCBI Taxonomy" id="271060"/>
    <lineage>
        <taxon>Bacteria</taxon>
        <taxon>Pseudomonadati</taxon>
        <taxon>Pseudomonadota</taxon>
        <taxon>Gammaproteobacteria</taxon>
        <taxon>Lysobacterales</taxon>
        <taxon>Lysobacteraceae</taxon>
        <taxon>Lysobacter</taxon>
        <taxon>environmental samples</taxon>
    </lineage>
</organism>
<feature type="compositionally biased region" description="Basic and acidic residues" evidence="1">
    <location>
        <begin position="60"/>
        <end position="69"/>
    </location>
</feature>
<dbReference type="EMBL" id="CADCUA010000571">
    <property type="protein sequence ID" value="CAA9345227.1"/>
    <property type="molecule type" value="Genomic_DNA"/>
</dbReference>
<dbReference type="AlphaFoldDB" id="A0A6J4LZY0"/>
<gene>
    <name evidence="2" type="ORF">AVDCRST_MAG71-2471</name>
</gene>
<feature type="region of interest" description="Disordered" evidence="1">
    <location>
        <begin position="1"/>
        <end position="22"/>
    </location>
</feature>
<accession>A0A6J4LZY0</accession>
<evidence type="ECO:0000256" key="1">
    <source>
        <dbReference type="SAM" id="MobiDB-lite"/>
    </source>
</evidence>
<proteinExistence type="predicted"/>
<sequence length="82" mass="9012">ARYGSDPARRCARPRATRSPSWWTGRPWPLPFDFTAAAPAAPHPLRTFGGRHSRQSTPDKGGKARERYPCRALTAASPAGRL</sequence>
<name>A0A6J4LZY0_9GAMM</name>